<proteinExistence type="predicted"/>
<keyword evidence="1" id="KW-0732">Signal</keyword>
<reference evidence="2 3" key="1">
    <citation type="journal article" date="2024" name="Science">
        <title>Giant polyketide synthase enzymes in the biosynthesis of giant marine polyether toxins.</title>
        <authorList>
            <person name="Fallon T.R."/>
            <person name="Shende V.V."/>
            <person name="Wierzbicki I.H."/>
            <person name="Pendleton A.L."/>
            <person name="Watervoot N.F."/>
            <person name="Auber R.P."/>
            <person name="Gonzalez D.J."/>
            <person name="Wisecaver J.H."/>
            <person name="Moore B.S."/>
        </authorList>
    </citation>
    <scope>NUCLEOTIDE SEQUENCE [LARGE SCALE GENOMIC DNA]</scope>
    <source>
        <strain evidence="2 3">12B1</strain>
    </source>
</reference>
<dbReference type="Proteomes" id="UP001515480">
    <property type="component" value="Unassembled WGS sequence"/>
</dbReference>
<dbReference type="EMBL" id="JBGBPQ010000021">
    <property type="protein sequence ID" value="KAL1503581.1"/>
    <property type="molecule type" value="Genomic_DNA"/>
</dbReference>
<sequence length="283" mass="30940">MALVLLPSMLLPMGGLVAHGARFQPARGSMSPLHRRPARLLPHLVMLGDDASLSYRTLGISEDASYDEIMEAWMVLSETYADDPARIGLLDQAKEKVLNDRLNARISGSLKPTVAESPWDEKPVERTPPWVIVGEYARKLFEFPTPKFALQASPLPSCPLLPPPVIGLIGGLTVASWISPNSAGTILLINVMSAMGFMYNRGQPEVKRDDFGQIGEVRPMKPKPMALTCAITFTFWMWGYLKAKRLVALAVVPRGLEVIARGTLISGSLILAALFVKPHGVFD</sequence>
<feature type="signal peptide" evidence="1">
    <location>
        <begin position="1"/>
        <end position="20"/>
    </location>
</feature>
<organism evidence="2 3">
    <name type="scientific">Prymnesium parvum</name>
    <name type="common">Toxic golden alga</name>
    <dbReference type="NCBI Taxonomy" id="97485"/>
    <lineage>
        <taxon>Eukaryota</taxon>
        <taxon>Haptista</taxon>
        <taxon>Haptophyta</taxon>
        <taxon>Prymnesiophyceae</taxon>
        <taxon>Prymnesiales</taxon>
        <taxon>Prymnesiaceae</taxon>
        <taxon>Prymnesium</taxon>
    </lineage>
</organism>
<gene>
    <name evidence="2" type="ORF">AB1Y20_012059</name>
</gene>
<comment type="caution">
    <text evidence="2">The sequence shown here is derived from an EMBL/GenBank/DDBJ whole genome shotgun (WGS) entry which is preliminary data.</text>
</comment>
<keyword evidence="3" id="KW-1185">Reference proteome</keyword>
<evidence type="ECO:0000313" key="2">
    <source>
        <dbReference type="EMBL" id="KAL1503581.1"/>
    </source>
</evidence>
<dbReference type="AlphaFoldDB" id="A0AB34IME0"/>
<name>A0AB34IME0_PRYPA</name>
<protein>
    <submittedName>
        <fullName evidence="2">Uncharacterized protein</fullName>
    </submittedName>
</protein>
<accession>A0AB34IME0</accession>
<evidence type="ECO:0000313" key="3">
    <source>
        <dbReference type="Proteomes" id="UP001515480"/>
    </source>
</evidence>
<evidence type="ECO:0000256" key="1">
    <source>
        <dbReference type="SAM" id="SignalP"/>
    </source>
</evidence>
<feature type="chain" id="PRO_5044349061" evidence="1">
    <location>
        <begin position="21"/>
        <end position="283"/>
    </location>
</feature>